<evidence type="ECO:0000259" key="11">
    <source>
        <dbReference type="PROSITE" id="PS52015"/>
    </source>
</evidence>
<feature type="transmembrane region" description="Helical" evidence="10">
    <location>
        <begin position="222"/>
        <end position="239"/>
    </location>
</feature>
<dbReference type="EMBL" id="JAAGNZ010000002">
    <property type="protein sequence ID" value="NEU68935.1"/>
    <property type="molecule type" value="Genomic_DNA"/>
</dbReference>
<keyword evidence="6 10" id="KW-0812">Transmembrane</keyword>
<feature type="transmembrane region" description="Helical" evidence="10">
    <location>
        <begin position="36"/>
        <end position="53"/>
    </location>
</feature>
<keyword evidence="8 10" id="KW-1133">Transmembrane helix</keyword>
<name>A0A6M0IN10_9BACT</name>
<reference evidence="12 13" key="1">
    <citation type="submission" date="2020-02" db="EMBL/GenBank/DDBJ databases">
        <title>Draft genome sequence of two Spirosoma agri KCTC 52727 and Spirosoma terrae KCTC 52035.</title>
        <authorList>
            <person name="Rojas J."/>
            <person name="Ambika Manirajan B."/>
            <person name="Ratering S."/>
            <person name="Suarez C."/>
            <person name="Schnell S."/>
        </authorList>
    </citation>
    <scope>NUCLEOTIDE SEQUENCE [LARGE SCALE GENOMIC DNA]</scope>
    <source>
        <strain evidence="12 13">KCTC 52727</strain>
    </source>
</reference>
<keyword evidence="13" id="KW-1185">Reference proteome</keyword>
<dbReference type="NCBIfam" id="TIGR01352">
    <property type="entry name" value="tonB_Cterm"/>
    <property type="match status" value="1"/>
</dbReference>
<evidence type="ECO:0000256" key="4">
    <source>
        <dbReference type="ARBA" id="ARBA00022475"/>
    </source>
</evidence>
<keyword evidence="3" id="KW-0813">Transport</keyword>
<dbReference type="GO" id="GO:0055085">
    <property type="term" value="P:transmembrane transport"/>
    <property type="evidence" value="ECO:0007669"/>
    <property type="project" value="InterPro"/>
</dbReference>
<keyword evidence="9 10" id="KW-0472">Membrane</keyword>
<feature type="transmembrane region" description="Helical" evidence="10">
    <location>
        <begin position="88"/>
        <end position="106"/>
    </location>
</feature>
<dbReference type="Gene3D" id="3.30.1150.10">
    <property type="match status" value="1"/>
</dbReference>
<feature type="transmembrane region" description="Helical" evidence="10">
    <location>
        <begin position="260"/>
        <end position="276"/>
    </location>
</feature>
<dbReference type="GO" id="GO:0031992">
    <property type="term" value="F:energy transducer activity"/>
    <property type="evidence" value="ECO:0007669"/>
    <property type="project" value="TreeGrafter"/>
</dbReference>
<dbReference type="Proteomes" id="UP000477386">
    <property type="component" value="Unassembled WGS sequence"/>
</dbReference>
<comment type="subcellular location">
    <subcellularLocation>
        <location evidence="1">Cell inner membrane</location>
        <topology evidence="1">Single-pass membrane protein</topology>
        <orientation evidence="1">Periplasmic side</orientation>
    </subcellularLocation>
</comment>
<evidence type="ECO:0000256" key="9">
    <source>
        <dbReference type="ARBA" id="ARBA00023136"/>
    </source>
</evidence>
<sequence>MSGLPYFLVTSLYMLLFYSCYWLFLRQNTFFGLNRAYLLTSILLSLVLPFLHLPGGASDALPVGTITLADFTVGVAPAQTDGLTVTQWIWLIYGLGIVSMLIRLGLNLRSVFRLIRSGSSQRQTDFTLVRLRSDSSPSFSFGRYLVLNRTDSLNQPAALLRHEEAHIRQRHTADVLFLELVQVAFWFNPVLWLYKHALQEVHEFLADRAVLKTPQPDYPHQLVAYALNVPAAALITPFVSKSTLKQRIVMLQKPASNHRALLGYALVLPFATLLAMCTQQERDLPQSATAQVTARKAVKVEGEVLTVVENNPEFPGGMKKMGEYLQQNLKYPAAAQKVNAQGRVFVNFIVTKTGEITDVQLLKGIGFGADEEAVRAVARMPRWKPGTQNGQAVNVRYNLPINFQLDEKTADNKSAFSGAKQFLIDGKKVTEAELTEFSPDKIKRMDVDKDKGIISITTK</sequence>
<comment type="similarity">
    <text evidence="2">Belongs to the TonB family.</text>
</comment>
<dbReference type="SUPFAM" id="SSF74653">
    <property type="entry name" value="TolA/TonB C-terminal domain"/>
    <property type="match status" value="1"/>
</dbReference>
<dbReference type="InterPro" id="IPR006260">
    <property type="entry name" value="TonB/TolA_C"/>
</dbReference>
<proteinExistence type="inferred from homology"/>
<evidence type="ECO:0000313" key="13">
    <source>
        <dbReference type="Proteomes" id="UP000477386"/>
    </source>
</evidence>
<evidence type="ECO:0000256" key="3">
    <source>
        <dbReference type="ARBA" id="ARBA00022448"/>
    </source>
</evidence>
<keyword evidence="4" id="KW-1003">Cell membrane</keyword>
<evidence type="ECO:0000256" key="2">
    <source>
        <dbReference type="ARBA" id="ARBA00006555"/>
    </source>
</evidence>
<dbReference type="CDD" id="cd07341">
    <property type="entry name" value="M56_BlaR1_MecR1_like"/>
    <property type="match status" value="1"/>
</dbReference>
<organism evidence="12 13">
    <name type="scientific">Spirosoma agri</name>
    <dbReference type="NCBI Taxonomy" id="1987381"/>
    <lineage>
        <taxon>Bacteria</taxon>
        <taxon>Pseudomonadati</taxon>
        <taxon>Bacteroidota</taxon>
        <taxon>Cytophagia</taxon>
        <taxon>Cytophagales</taxon>
        <taxon>Cytophagaceae</taxon>
        <taxon>Spirosoma</taxon>
    </lineage>
</organism>
<protein>
    <submittedName>
        <fullName evidence="12">M56 family metallopeptidase</fullName>
    </submittedName>
</protein>
<evidence type="ECO:0000256" key="7">
    <source>
        <dbReference type="ARBA" id="ARBA00022927"/>
    </source>
</evidence>
<comment type="caution">
    <text evidence="12">The sequence shown here is derived from an EMBL/GenBank/DDBJ whole genome shotgun (WGS) entry which is preliminary data.</text>
</comment>
<evidence type="ECO:0000256" key="6">
    <source>
        <dbReference type="ARBA" id="ARBA00022692"/>
    </source>
</evidence>
<evidence type="ECO:0000313" key="12">
    <source>
        <dbReference type="EMBL" id="NEU68935.1"/>
    </source>
</evidence>
<dbReference type="PANTHER" id="PTHR33446">
    <property type="entry name" value="PROTEIN TONB-RELATED"/>
    <property type="match status" value="1"/>
</dbReference>
<feature type="domain" description="TonB C-terminal" evidence="11">
    <location>
        <begin position="316"/>
        <end position="412"/>
    </location>
</feature>
<dbReference type="AlphaFoldDB" id="A0A6M0IN10"/>
<dbReference type="GO" id="GO:0098797">
    <property type="term" value="C:plasma membrane protein complex"/>
    <property type="evidence" value="ECO:0007669"/>
    <property type="project" value="TreeGrafter"/>
</dbReference>
<keyword evidence="7" id="KW-0653">Protein transport</keyword>
<dbReference type="InterPro" id="IPR037682">
    <property type="entry name" value="TonB_C"/>
</dbReference>
<feature type="transmembrane region" description="Helical" evidence="10">
    <location>
        <begin position="6"/>
        <end position="24"/>
    </location>
</feature>
<dbReference type="RefSeq" id="WP_164041427.1">
    <property type="nucleotide sequence ID" value="NZ_JAAGNZ010000002.1"/>
</dbReference>
<dbReference type="Pfam" id="PF05569">
    <property type="entry name" value="Peptidase_M56"/>
    <property type="match status" value="1"/>
</dbReference>
<evidence type="ECO:0000256" key="10">
    <source>
        <dbReference type="SAM" id="Phobius"/>
    </source>
</evidence>
<dbReference type="PROSITE" id="PS52015">
    <property type="entry name" value="TONB_CTD"/>
    <property type="match status" value="1"/>
</dbReference>
<evidence type="ECO:0000256" key="8">
    <source>
        <dbReference type="ARBA" id="ARBA00022989"/>
    </source>
</evidence>
<accession>A0A6M0IN10</accession>
<dbReference type="PANTHER" id="PTHR33446:SF2">
    <property type="entry name" value="PROTEIN TONB"/>
    <property type="match status" value="1"/>
</dbReference>
<dbReference type="GO" id="GO:0015031">
    <property type="term" value="P:protein transport"/>
    <property type="evidence" value="ECO:0007669"/>
    <property type="project" value="UniProtKB-KW"/>
</dbReference>
<dbReference type="Pfam" id="PF03544">
    <property type="entry name" value="TonB_C"/>
    <property type="match status" value="1"/>
</dbReference>
<keyword evidence="5" id="KW-0997">Cell inner membrane</keyword>
<dbReference type="InterPro" id="IPR008756">
    <property type="entry name" value="Peptidase_M56"/>
</dbReference>
<feature type="transmembrane region" description="Helical" evidence="10">
    <location>
        <begin position="175"/>
        <end position="194"/>
    </location>
</feature>
<dbReference type="InterPro" id="IPR051045">
    <property type="entry name" value="TonB-dependent_transducer"/>
</dbReference>
<evidence type="ECO:0000256" key="5">
    <source>
        <dbReference type="ARBA" id="ARBA00022519"/>
    </source>
</evidence>
<evidence type="ECO:0000256" key="1">
    <source>
        <dbReference type="ARBA" id="ARBA00004383"/>
    </source>
</evidence>
<gene>
    <name evidence="12" type="ORF">GK091_18765</name>
</gene>